<reference evidence="3" key="1">
    <citation type="submission" date="2022-07" db="EMBL/GenBank/DDBJ databases">
        <title>Gramela sediminis sp. nov., isolated from deep-sea sediment of the Indian Ocean.</title>
        <authorList>
            <person name="Shi H."/>
        </authorList>
    </citation>
    <scope>NUCLEOTIDE SEQUENCE</scope>
    <source>
        <strain evidence="3">GC03-9</strain>
    </source>
</reference>
<proteinExistence type="predicted"/>
<feature type="chain" id="PRO_5040816987" description="Lipoprotein" evidence="2">
    <location>
        <begin position="23"/>
        <end position="62"/>
    </location>
</feature>
<accession>A0A9X2KVT7</accession>
<keyword evidence="4" id="KW-1185">Reference proteome</keyword>
<protein>
    <recommendedName>
        <fullName evidence="5">Lipoprotein</fullName>
    </recommendedName>
</protein>
<name>A0A9X2KVT7_9FLAO</name>
<feature type="region of interest" description="Disordered" evidence="1">
    <location>
        <begin position="36"/>
        <end position="62"/>
    </location>
</feature>
<dbReference type="EMBL" id="JANCNS010000001">
    <property type="protein sequence ID" value="MCP9198793.1"/>
    <property type="molecule type" value="Genomic_DNA"/>
</dbReference>
<keyword evidence="2" id="KW-0732">Signal</keyword>
<organism evidence="3 4">
    <name type="scientific">Christiangramia oceanisediminis</name>
    <dbReference type="NCBI Taxonomy" id="2920386"/>
    <lineage>
        <taxon>Bacteria</taxon>
        <taxon>Pseudomonadati</taxon>
        <taxon>Bacteroidota</taxon>
        <taxon>Flavobacteriia</taxon>
        <taxon>Flavobacteriales</taxon>
        <taxon>Flavobacteriaceae</taxon>
        <taxon>Christiangramia</taxon>
    </lineage>
</organism>
<evidence type="ECO:0008006" key="5">
    <source>
        <dbReference type="Google" id="ProtNLM"/>
    </source>
</evidence>
<evidence type="ECO:0000256" key="1">
    <source>
        <dbReference type="SAM" id="MobiDB-lite"/>
    </source>
</evidence>
<evidence type="ECO:0000313" key="4">
    <source>
        <dbReference type="Proteomes" id="UP001155280"/>
    </source>
</evidence>
<comment type="caution">
    <text evidence="3">The sequence shown here is derived from an EMBL/GenBank/DDBJ whole genome shotgun (WGS) entry which is preliminary data.</text>
</comment>
<gene>
    <name evidence="3" type="ORF">MKO06_02675</name>
</gene>
<dbReference type="AlphaFoldDB" id="A0A9X2KVT7"/>
<dbReference type="Proteomes" id="UP001155280">
    <property type="component" value="Unassembled WGS sequence"/>
</dbReference>
<sequence>MRKIIILVFACFLIACSEDDCAEQLEANRRNYEQVLNSPDATEQQKKEAREFYERRNAEACD</sequence>
<dbReference type="RefSeq" id="WP_241550795.1">
    <property type="nucleotide sequence ID" value="NZ_JANCNS010000001.1"/>
</dbReference>
<evidence type="ECO:0000313" key="3">
    <source>
        <dbReference type="EMBL" id="MCP9198793.1"/>
    </source>
</evidence>
<dbReference type="PROSITE" id="PS51257">
    <property type="entry name" value="PROKAR_LIPOPROTEIN"/>
    <property type="match status" value="1"/>
</dbReference>
<evidence type="ECO:0000256" key="2">
    <source>
        <dbReference type="SAM" id="SignalP"/>
    </source>
</evidence>
<feature type="compositionally biased region" description="Basic and acidic residues" evidence="1">
    <location>
        <begin position="43"/>
        <end position="62"/>
    </location>
</feature>
<feature type="signal peptide" evidence="2">
    <location>
        <begin position="1"/>
        <end position="22"/>
    </location>
</feature>